<evidence type="ECO:0000256" key="3">
    <source>
        <dbReference type="RuleBase" id="RU369002"/>
    </source>
</evidence>
<reference evidence="5 6" key="1">
    <citation type="submission" date="2017-10" db="EMBL/GenBank/DDBJ databases">
        <title>Comparative genomics in systemic dimorphic fungi from Ajellomycetaceae.</title>
        <authorList>
            <person name="Munoz J.F."/>
            <person name="Mcewen J.G."/>
            <person name="Clay O.K."/>
            <person name="Cuomo C.A."/>
        </authorList>
    </citation>
    <scope>NUCLEOTIDE SEQUENCE [LARGE SCALE GENOMIC DNA]</scope>
    <source>
        <strain evidence="5 6">UAMH130</strain>
    </source>
</reference>
<dbReference type="CDD" id="cd00780">
    <property type="entry name" value="NTF2"/>
    <property type="match status" value="1"/>
</dbReference>
<keyword evidence="1 3" id="KW-0963">Cytoplasm</keyword>
<dbReference type="STRING" id="2060905.A0A2B7XNC2"/>
<accession>A0A2B7XNC2</accession>
<protein>
    <recommendedName>
        <fullName evidence="3">NTF2-related export protein</fullName>
    </recommendedName>
</protein>
<dbReference type="InterPro" id="IPR018222">
    <property type="entry name" value="Nuclear_transport_factor_2_euk"/>
</dbReference>
<dbReference type="Proteomes" id="UP000224080">
    <property type="component" value="Unassembled WGS sequence"/>
</dbReference>
<comment type="subcellular location">
    <subcellularLocation>
        <location evidence="3">Cytoplasm</location>
    </subcellularLocation>
    <subcellularLocation>
        <location evidence="3">Nucleus</location>
    </subcellularLocation>
</comment>
<sequence>MMVNIELIQVEQFVKFYYDTFDGKGDVDGKGRDKLRLLYREESMLTFETSCVKGTNAIMEQLLGLPFQKVEHVQSTVDAQPTAEGGVVVLVTGALMVDAEAKPMNYSQLFHLRRDEAGNYYVFNDVFRLVYPQ</sequence>
<evidence type="ECO:0000256" key="2">
    <source>
        <dbReference type="ARBA" id="ARBA00053082"/>
    </source>
</evidence>
<evidence type="ECO:0000259" key="4">
    <source>
        <dbReference type="PROSITE" id="PS50177"/>
    </source>
</evidence>
<dbReference type="GO" id="GO:0006606">
    <property type="term" value="P:protein import into nucleus"/>
    <property type="evidence" value="ECO:0007669"/>
    <property type="project" value="UniProtKB-ARBA"/>
</dbReference>
<dbReference type="PANTHER" id="PTHR12612">
    <property type="entry name" value="NUCLEAR TRANSPORT FACTOR 2"/>
    <property type="match status" value="1"/>
</dbReference>
<dbReference type="PROSITE" id="PS50177">
    <property type="entry name" value="NTF2_DOMAIN"/>
    <property type="match status" value="1"/>
</dbReference>
<dbReference type="Pfam" id="PF02136">
    <property type="entry name" value="NTF2"/>
    <property type="match status" value="1"/>
</dbReference>
<keyword evidence="3" id="KW-0539">Nucleus</keyword>
<dbReference type="FunFam" id="3.10.450.50:FF:000005">
    <property type="entry name" value="Nuclear transport factor 2"/>
    <property type="match status" value="1"/>
</dbReference>
<comment type="caution">
    <text evidence="5">The sequence shown here is derived from an EMBL/GenBank/DDBJ whole genome shotgun (WGS) entry which is preliminary data.</text>
</comment>
<dbReference type="SUPFAM" id="SSF54427">
    <property type="entry name" value="NTF2-like"/>
    <property type="match status" value="1"/>
</dbReference>
<dbReference type="InterPro" id="IPR045875">
    <property type="entry name" value="NTF2"/>
</dbReference>
<keyword evidence="3" id="KW-0813">Transport</keyword>
<dbReference type="AlphaFoldDB" id="A0A2B7XNC2"/>
<name>A0A2B7XNC2_9EURO</name>
<organism evidence="5 6">
    <name type="scientific">Blastomyces parvus</name>
    <dbReference type="NCBI Taxonomy" id="2060905"/>
    <lineage>
        <taxon>Eukaryota</taxon>
        <taxon>Fungi</taxon>
        <taxon>Dikarya</taxon>
        <taxon>Ascomycota</taxon>
        <taxon>Pezizomycotina</taxon>
        <taxon>Eurotiomycetes</taxon>
        <taxon>Eurotiomycetidae</taxon>
        <taxon>Onygenales</taxon>
        <taxon>Ajellomycetaceae</taxon>
        <taxon>Blastomyces</taxon>
    </lineage>
</organism>
<proteinExistence type="predicted"/>
<dbReference type="Gene3D" id="3.10.450.50">
    <property type="match status" value="1"/>
</dbReference>
<dbReference type="GO" id="GO:0051028">
    <property type="term" value="P:mRNA transport"/>
    <property type="evidence" value="ECO:0007669"/>
    <property type="project" value="UniProtKB-UniRule"/>
</dbReference>
<dbReference type="GO" id="GO:0005635">
    <property type="term" value="C:nuclear envelope"/>
    <property type="evidence" value="ECO:0007669"/>
    <property type="project" value="UniProtKB-ARBA"/>
</dbReference>
<dbReference type="InterPro" id="IPR002075">
    <property type="entry name" value="NTF2_dom"/>
</dbReference>
<dbReference type="InterPro" id="IPR032710">
    <property type="entry name" value="NTF2-like_dom_sf"/>
</dbReference>
<comment type="function">
    <text evidence="3">Has a role in nuclear-cytoplasmic transport of proteins and mRNAs.</text>
</comment>
<keyword evidence="3" id="KW-0653">Protein transport</keyword>
<dbReference type="EMBL" id="PDNC01000001">
    <property type="protein sequence ID" value="PGH10425.1"/>
    <property type="molecule type" value="Genomic_DNA"/>
</dbReference>
<dbReference type="OrthoDB" id="6507044at2759"/>
<evidence type="ECO:0000313" key="6">
    <source>
        <dbReference type="Proteomes" id="UP000224080"/>
    </source>
</evidence>
<comment type="function">
    <text evidence="2">Facilitates protein transport into the nucleus. Could be part of a multicomponent system of cytosolic factors that assemble at the pore complex during nuclear import.</text>
</comment>
<evidence type="ECO:0000313" key="5">
    <source>
        <dbReference type="EMBL" id="PGH10425.1"/>
    </source>
</evidence>
<gene>
    <name evidence="5" type="ORF">GX51_00184</name>
</gene>
<dbReference type="GO" id="GO:0005737">
    <property type="term" value="C:cytoplasm"/>
    <property type="evidence" value="ECO:0007669"/>
    <property type="project" value="UniProtKB-SubCell"/>
</dbReference>
<feature type="domain" description="NTF2" evidence="4">
    <location>
        <begin position="9"/>
        <end position="129"/>
    </location>
</feature>
<evidence type="ECO:0000256" key="1">
    <source>
        <dbReference type="ARBA" id="ARBA00022490"/>
    </source>
</evidence>
<keyword evidence="6" id="KW-1185">Reference proteome</keyword>